<keyword evidence="2" id="KW-1185">Reference proteome</keyword>
<sequence length="209" mass="23451">MSDALERWQFERAQALDSLDAIHGKITGRKRGRKYDTKHLNRALFVALAAEFQGFCRDLHEDAAIHIVNSLQTVPGNGRIVPVVLDALVRERTISPNRRPDKDRRLDKGNADFSALVTDFATLGIHLGDELKQRYPKKAPKREKTLKALSDARNGIAHSDTEKLTSSHRDHGLTLATFRRWRSSLNGASEAMDRVVSAYLSDLTGAKPW</sequence>
<gene>
    <name evidence="1" type="ORF">KV112_07365</name>
</gene>
<dbReference type="RefSeq" id="WP_224863591.1">
    <property type="nucleotide sequence ID" value="NZ_JAYJJT010000006.1"/>
</dbReference>
<name>A0ABU5YHK6_9MYCO</name>
<proteinExistence type="predicted"/>
<organism evidence="1 2">
    <name type="scientific">[Mycobacterium] zoologicum</name>
    <dbReference type="NCBI Taxonomy" id="2872311"/>
    <lineage>
        <taxon>Bacteria</taxon>
        <taxon>Bacillati</taxon>
        <taxon>Actinomycetota</taxon>
        <taxon>Actinomycetes</taxon>
        <taxon>Mycobacteriales</taxon>
        <taxon>Mycobacteriaceae</taxon>
        <taxon>Mycolicibacter</taxon>
    </lineage>
</organism>
<protein>
    <submittedName>
        <fullName evidence="1">HEPN domain-containing protein</fullName>
    </submittedName>
</protein>
<comment type="caution">
    <text evidence="1">The sequence shown here is derived from an EMBL/GenBank/DDBJ whole genome shotgun (WGS) entry which is preliminary data.</text>
</comment>
<accession>A0ABU5YHK6</accession>
<evidence type="ECO:0000313" key="1">
    <source>
        <dbReference type="EMBL" id="MEB3049549.1"/>
    </source>
</evidence>
<dbReference type="EMBL" id="JAYJJT010000006">
    <property type="protein sequence ID" value="MEB3049549.1"/>
    <property type="molecule type" value="Genomic_DNA"/>
</dbReference>
<evidence type="ECO:0000313" key="2">
    <source>
        <dbReference type="Proteomes" id="UP001299046"/>
    </source>
</evidence>
<dbReference type="Proteomes" id="UP001299046">
    <property type="component" value="Unassembled WGS sequence"/>
</dbReference>
<reference evidence="1 2" key="1">
    <citation type="submission" date="2023-12" db="EMBL/GenBank/DDBJ databases">
        <title>Description of new species of Mycobacterium terrae complex isolated from sewage at the Sao Paulo Zoological Park Foundation in Brazil.</title>
        <authorList>
            <person name="Romagnoli C.L."/>
            <person name="Conceicao E.C."/>
            <person name="Machado E."/>
            <person name="Barreto L.B.P.F."/>
            <person name="Sharma A."/>
            <person name="Silva N.M."/>
            <person name="Marques L.E."/>
            <person name="Juliana M.A."/>
            <person name="Lourenco M.C.S."/>
            <person name="Digiampietri L.A."/>
            <person name="Suffys P.N."/>
            <person name="Viana-Niero C."/>
        </authorList>
    </citation>
    <scope>NUCLEOTIDE SEQUENCE [LARGE SCALE GENOMIC DNA]</scope>
    <source>
        <strain evidence="1 2">MYC123</strain>
    </source>
</reference>